<gene>
    <name evidence="3" type="ORF">E6C76_11475</name>
</gene>
<reference evidence="3 4" key="1">
    <citation type="submission" date="2019-04" db="EMBL/GenBank/DDBJ databases">
        <title>Azoarcus nasutitermitis sp. nov. isolated from termite nest.</title>
        <authorList>
            <person name="Lin S.-Y."/>
            <person name="Hameed A."/>
            <person name="Hsu Y.-H."/>
            <person name="Young C.-C."/>
        </authorList>
    </citation>
    <scope>NUCLEOTIDE SEQUENCE [LARGE SCALE GENOMIC DNA]</scope>
    <source>
        <strain evidence="3 4">CC-YHH838</strain>
    </source>
</reference>
<name>A0A4S4AX55_9RHOO</name>
<keyword evidence="2" id="KW-1133">Transmembrane helix</keyword>
<feature type="transmembrane region" description="Helical" evidence="2">
    <location>
        <begin position="20"/>
        <end position="42"/>
    </location>
</feature>
<sequence>MKRSFSAVPAIQASQRGLTIVELMIGLLLGVLLLGGVLYVYLGSSQTYRSTEALSRVQESGRFAMDFLSSDLRQAGYKGVCSRDTEVVSHLNTGGTGYTAEKFELDEGIRGWNGGNGGYALTGYRAGSDTLLLKHAAAPAGVSIADDDIPTSAEEINLTASSGIPAGQIVLISDSEGCDLFQNSAQSSASVLARQGGAGEGTEEEGSGEEGEAEETALEPGNRSGSPLSHDYTGDTDVHLFRSAIYYIGDGAGGLPALRRLRFDRGAPIGEELVEGIVDMQICYGVDTDQDSDADNYVAAGAVADWDEVVAARVTLVAISPESNVATGAPTVSFADCDGTVLTRDSTHYPALGELRLARVFTSTIALRNKLP</sequence>
<dbReference type="InterPro" id="IPR032092">
    <property type="entry name" value="PilW"/>
</dbReference>
<feature type="compositionally biased region" description="Acidic residues" evidence="1">
    <location>
        <begin position="201"/>
        <end position="217"/>
    </location>
</feature>
<keyword evidence="2" id="KW-0472">Membrane</keyword>
<evidence type="ECO:0000256" key="1">
    <source>
        <dbReference type="SAM" id="MobiDB-lite"/>
    </source>
</evidence>
<dbReference type="AlphaFoldDB" id="A0A4S4AX55"/>
<feature type="region of interest" description="Disordered" evidence="1">
    <location>
        <begin position="191"/>
        <end position="231"/>
    </location>
</feature>
<dbReference type="OrthoDB" id="5496259at2"/>
<evidence type="ECO:0000313" key="4">
    <source>
        <dbReference type="Proteomes" id="UP000308430"/>
    </source>
</evidence>
<organism evidence="3 4">
    <name type="scientific">Pseudothauera nasutitermitis</name>
    <dbReference type="NCBI Taxonomy" id="2565930"/>
    <lineage>
        <taxon>Bacteria</taxon>
        <taxon>Pseudomonadati</taxon>
        <taxon>Pseudomonadota</taxon>
        <taxon>Betaproteobacteria</taxon>
        <taxon>Rhodocyclales</taxon>
        <taxon>Zoogloeaceae</taxon>
        <taxon>Pseudothauera</taxon>
    </lineage>
</organism>
<dbReference type="GO" id="GO:0043683">
    <property type="term" value="P:type IV pilus assembly"/>
    <property type="evidence" value="ECO:0007669"/>
    <property type="project" value="InterPro"/>
</dbReference>
<comment type="caution">
    <text evidence="3">The sequence shown here is derived from an EMBL/GenBank/DDBJ whole genome shotgun (WGS) entry which is preliminary data.</text>
</comment>
<evidence type="ECO:0000256" key="2">
    <source>
        <dbReference type="SAM" id="Phobius"/>
    </source>
</evidence>
<keyword evidence="4" id="KW-1185">Reference proteome</keyword>
<dbReference type="Proteomes" id="UP000308430">
    <property type="component" value="Unassembled WGS sequence"/>
</dbReference>
<evidence type="ECO:0000313" key="3">
    <source>
        <dbReference type="EMBL" id="THF64667.1"/>
    </source>
</evidence>
<dbReference type="Pfam" id="PF16074">
    <property type="entry name" value="PilW"/>
    <property type="match status" value="1"/>
</dbReference>
<dbReference type="EMBL" id="SSOC01000004">
    <property type="protein sequence ID" value="THF64667.1"/>
    <property type="molecule type" value="Genomic_DNA"/>
</dbReference>
<accession>A0A4S4AX55</accession>
<proteinExistence type="predicted"/>
<keyword evidence="2" id="KW-0812">Transmembrane</keyword>
<protein>
    <submittedName>
        <fullName evidence="3">Pilus assembly protein PilW</fullName>
    </submittedName>
</protein>